<keyword evidence="5 10" id="KW-0158">Chromosome</keyword>
<feature type="region of interest" description="Disordered" evidence="11">
    <location>
        <begin position="1"/>
        <end position="21"/>
    </location>
</feature>
<accession>A0A4E9FIE3</accession>
<evidence type="ECO:0000256" key="2">
    <source>
        <dbReference type="ARBA" id="ARBA00004123"/>
    </source>
</evidence>
<dbReference type="GO" id="GO:0003677">
    <property type="term" value="F:DNA binding"/>
    <property type="evidence" value="ECO:0007669"/>
    <property type="project" value="UniProtKB-KW"/>
</dbReference>
<comment type="subcellular location">
    <subcellularLocation>
        <location evidence="3">Chromosome</location>
    </subcellularLocation>
    <subcellularLocation>
        <location evidence="2 10">Nucleus</location>
    </subcellularLocation>
</comment>
<dbReference type="STRING" id="6279.A0A0K0IWD6"/>
<name>A0A0K0IWD6_BRUMA</name>
<dbReference type="EMBL" id="LN857024">
    <property type="protein sequence ID" value="CDQ02774.1"/>
    <property type="molecule type" value="Genomic_DNA"/>
</dbReference>
<dbReference type="InParanoid" id="A0A0K0IWD6"/>
<evidence type="ECO:0000256" key="10">
    <source>
        <dbReference type="RuleBase" id="RU003767"/>
    </source>
</evidence>
<dbReference type="Pfam" id="PF16211">
    <property type="entry name" value="Histone_H2A_C"/>
    <property type="match status" value="1"/>
</dbReference>
<feature type="compositionally biased region" description="Basic and acidic residues" evidence="11">
    <location>
        <begin position="1"/>
        <end position="14"/>
    </location>
</feature>
<evidence type="ECO:0000259" key="12">
    <source>
        <dbReference type="Pfam" id="PF00125"/>
    </source>
</evidence>
<dbReference type="OrthoDB" id="5918422at2759"/>
<feature type="domain" description="Core Histone H2A/H2B/H3" evidence="12">
    <location>
        <begin position="88"/>
        <end position="165"/>
    </location>
</feature>
<dbReference type="InterPro" id="IPR007125">
    <property type="entry name" value="H2A/H2B/H3"/>
</dbReference>
<dbReference type="InterPro" id="IPR032454">
    <property type="entry name" value="Histone_H2A_C"/>
</dbReference>
<keyword evidence="7 10" id="KW-0238">DNA-binding</keyword>
<evidence type="ECO:0000256" key="6">
    <source>
        <dbReference type="ARBA" id="ARBA00022499"/>
    </source>
</evidence>
<evidence type="ECO:0000256" key="3">
    <source>
        <dbReference type="ARBA" id="ARBA00004286"/>
    </source>
</evidence>
<dbReference type="Gene3D" id="1.10.20.10">
    <property type="entry name" value="Histone, subunit A"/>
    <property type="match status" value="1"/>
</dbReference>
<feature type="domain" description="Histone H2A C-terminal" evidence="13">
    <location>
        <begin position="168"/>
        <end position="196"/>
    </location>
</feature>
<keyword evidence="6" id="KW-1017">Isopeptide bond</keyword>
<dbReference type="GO" id="GO:0030527">
    <property type="term" value="F:structural constituent of chromatin"/>
    <property type="evidence" value="ECO:0007669"/>
    <property type="project" value="InterPro"/>
</dbReference>
<feature type="region of interest" description="Disordered" evidence="11">
    <location>
        <begin position="61"/>
        <end position="93"/>
    </location>
</feature>
<comment type="function">
    <text evidence="1">Core component of nucleosome. Nucleosomes wrap and compact DNA into chromatin, limiting DNA accessibility to the cellular machineries which require DNA as a template. Histones thereby play a central role in transcription regulation, DNA repair, DNA replication and chromosomal stability. DNA accessibility is regulated via a complex set of post-translational modifications of histones, also called histone code, and nucleosome remodeling.</text>
</comment>
<proteinExistence type="inferred from homology"/>
<evidence type="ECO:0000256" key="4">
    <source>
        <dbReference type="ARBA" id="ARBA00010691"/>
    </source>
</evidence>
<keyword evidence="8 10" id="KW-0539">Nucleus</keyword>
<dbReference type="GO" id="GO:0000786">
    <property type="term" value="C:nucleosome"/>
    <property type="evidence" value="ECO:0007669"/>
    <property type="project" value="UniProtKB-KW"/>
</dbReference>
<dbReference type="Pfam" id="PF00125">
    <property type="entry name" value="Histone"/>
    <property type="match status" value="1"/>
</dbReference>
<dbReference type="GO" id="GO:0046982">
    <property type="term" value="F:protein heterodimerization activity"/>
    <property type="evidence" value="ECO:0007669"/>
    <property type="project" value="InterPro"/>
</dbReference>
<sequence>MMWRTEHPGIDRGVDGAADGASSPEIRAVVPELYNLLYDFNFFGKEAFMAVLDSLLAKKEDKSSVPSSPNTRKNKGGRPPAGKRGGGKAKKISKSARAGLLFPVTKFHRLLRKGRYARRISQSAAVYLSAVIEYLSAEMLELSGNACRDNKRQRLIPRHIVLAMKNDEELNQFCSRVTCPGGGVLPFVHPALFAKGANSVPLRPVRRISTSLCEPGTT</sequence>
<keyword evidence="9 10" id="KW-0544">Nucleosome core</keyword>
<dbReference type="CDD" id="cd00074">
    <property type="entry name" value="HFD_H2A"/>
    <property type="match status" value="1"/>
</dbReference>
<dbReference type="SUPFAM" id="SSF47113">
    <property type="entry name" value="Histone-fold"/>
    <property type="match status" value="1"/>
</dbReference>
<evidence type="ECO:0000256" key="5">
    <source>
        <dbReference type="ARBA" id="ARBA00022454"/>
    </source>
</evidence>
<dbReference type="WormBase" id="Bm12951">
    <property type="protein sequence ID" value="BM48937"/>
    <property type="gene ID" value="WBGene00233212"/>
    <property type="gene designation" value="Bma-htas-1"/>
</dbReference>
<evidence type="ECO:0000313" key="14">
    <source>
        <dbReference type="EMBL" id="CDQ02774.1"/>
    </source>
</evidence>
<evidence type="ECO:0000313" key="15">
    <source>
        <dbReference type="EMBL" id="VIO96761.1"/>
    </source>
</evidence>
<reference evidence="14" key="2">
    <citation type="submission" date="2012-12" db="EMBL/GenBank/DDBJ databases">
        <authorList>
            <person name="Gao Y.W."/>
            <person name="Fan S.T."/>
            <person name="Sun H.T."/>
            <person name="Wang Z."/>
            <person name="Gao X.L."/>
            <person name="Li Y.G."/>
            <person name="Wang T.C."/>
            <person name="Zhang K."/>
            <person name="Xu W.W."/>
            <person name="Yu Z.J."/>
            <person name="Xia X.Z."/>
        </authorList>
    </citation>
    <scope>NUCLEOTIDE SEQUENCE</scope>
    <source>
        <strain evidence="14">FR3</strain>
    </source>
</reference>
<dbReference type="EMBL" id="CAAKNF010000194">
    <property type="protein sequence ID" value="VIO96761.1"/>
    <property type="molecule type" value="Genomic_DNA"/>
</dbReference>
<dbReference type="InterPro" id="IPR009072">
    <property type="entry name" value="Histone-fold"/>
</dbReference>
<comment type="subunit">
    <text evidence="10">The nucleosome is a histone octamer containing two molecules each of H2A, H2B, H3 and H4 assembled in one H3-H4 heterotetramer and two H2A-H2B heterodimers. The octamer wraps approximately 147 bp of DNA.</text>
</comment>
<dbReference type="AlphaFoldDB" id="A0A0K0IWD6"/>
<dbReference type="FunFam" id="1.10.20.10:FF:000103">
    <property type="entry name" value="Histone H2A type 1"/>
    <property type="match status" value="1"/>
</dbReference>
<dbReference type="OMA" id="MMWRTEH"/>
<evidence type="ECO:0000256" key="9">
    <source>
        <dbReference type="ARBA" id="ARBA00023269"/>
    </source>
</evidence>
<organism evidence="14">
    <name type="scientific">Brugia malayi</name>
    <name type="common">Filarial nematode worm</name>
    <dbReference type="NCBI Taxonomy" id="6279"/>
    <lineage>
        <taxon>Eukaryota</taxon>
        <taxon>Metazoa</taxon>
        <taxon>Ecdysozoa</taxon>
        <taxon>Nematoda</taxon>
        <taxon>Chromadorea</taxon>
        <taxon>Rhabditida</taxon>
        <taxon>Spirurina</taxon>
        <taxon>Spiruromorpha</taxon>
        <taxon>Filarioidea</taxon>
        <taxon>Onchocercidae</taxon>
        <taxon>Brugia</taxon>
    </lineage>
</organism>
<gene>
    <name evidence="16" type="primary">bma-htas-1</name>
    <name evidence="14" type="synonym">Bma-htas-1</name>
    <name evidence="15 16" type="ORF">Bm12951</name>
    <name evidence="15" type="ORF">BM_BM12951</name>
    <name evidence="14" type="ORF">BM_Bm12951</name>
</gene>
<reference evidence="14" key="1">
    <citation type="journal article" date="2007" name="Science">
        <title>Draft genome of the filarial nematode parasite Brugia malayi.</title>
        <authorList>
            <person name="Ghedin E."/>
            <person name="Wang S."/>
            <person name="Spiro D."/>
            <person name="Caler E."/>
            <person name="Zhao Q."/>
            <person name="Crabtree J."/>
            <person name="Allen J.E."/>
            <person name="Delcher A.L."/>
            <person name="Guiliano D.B."/>
            <person name="Miranda-Saavedra D."/>
            <person name="Angiuoli S.V."/>
            <person name="Creasy T."/>
            <person name="Amedeo P."/>
            <person name="Haas B."/>
            <person name="El-Sayed N.M."/>
            <person name="Wortman J.R."/>
            <person name="Feldblyum T."/>
            <person name="Tallon L."/>
            <person name="Schatz M."/>
            <person name="Shumway M."/>
            <person name="Koo H."/>
            <person name="Salzberg S.L."/>
            <person name="Schobel S."/>
            <person name="Pertea M."/>
            <person name="Pop M."/>
            <person name="White O."/>
            <person name="Barton G.J."/>
            <person name="Carlow C.K."/>
            <person name="Crawford M.J."/>
            <person name="Daub J."/>
            <person name="Dimmic M.W."/>
            <person name="Estes C.F."/>
            <person name="Foster J.M."/>
            <person name="Ganatra M."/>
            <person name="Gregory W.F."/>
            <person name="Johnson N.M."/>
            <person name="Jin J."/>
            <person name="Komuniecki R."/>
            <person name="Korf I."/>
            <person name="Kumar S."/>
            <person name="Laney S."/>
            <person name="Li B.W."/>
            <person name="Li W."/>
            <person name="Lindblom T.H."/>
            <person name="Lustigman S."/>
            <person name="Ma D."/>
            <person name="Maina C.V."/>
            <person name="Martin D.M."/>
            <person name="McCarter J.P."/>
            <person name="McReynolds L."/>
            <person name="Mitreva M."/>
            <person name="Nutman T.B."/>
            <person name="Parkinson J."/>
            <person name="Peregrin-Alvarez J.M."/>
            <person name="Poole C."/>
            <person name="Ren Q."/>
            <person name="Saunders L."/>
            <person name="Sluder A.E."/>
            <person name="Smith K."/>
            <person name="Stanke M."/>
            <person name="Unnasch T.R."/>
            <person name="Ware J."/>
            <person name="Wei A.D."/>
            <person name="Weil G."/>
            <person name="Williams D.J."/>
            <person name="Zhang Y."/>
            <person name="Williams S.A."/>
            <person name="Fraser-Liggett C."/>
            <person name="Slatko B."/>
            <person name="Blaxter M.L."/>
            <person name="Scott A.L."/>
        </authorList>
    </citation>
    <scope>NUCLEOTIDE SEQUENCE</scope>
    <source>
        <strain evidence="14">FR3</strain>
    </source>
</reference>
<accession>A0A0K0IWD6</accession>
<evidence type="ECO:0000256" key="8">
    <source>
        <dbReference type="ARBA" id="ARBA00023242"/>
    </source>
</evidence>
<protein>
    <recommendedName>
        <fullName evidence="10">Histone H2A</fullName>
    </recommendedName>
</protein>
<evidence type="ECO:0000256" key="11">
    <source>
        <dbReference type="SAM" id="MobiDB-lite"/>
    </source>
</evidence>
<reference evidence="15" key="3">
    <citation type="submission" date="2019-04" db="EMBL/GenBank/DDBJ databases">
        <authorList>
            <person name="Howe K."/>
            <person name="Paulini M."/>
            <person name="Williams G."/>
        </authorList>
    </citation>
    <scope>NUCLEOTIDE SEQUENCE [LARGE SCALE GENOMIC DNA]</scope>
    <source>
        <strain evidence="15">FR3</strain>
    </source>
</reference>
<evidence type="ECO:0000259" key="13">
    <source>
        <dbReference type="Pfam" id="PF16211"/>
    </source>
</evidence>
<evidence type="ECO:0000313" key="16">
    <source>
        <dbReference type="WormBase" id="Bm12951"/>
    </source>
</evidence>
<comment type="similarity">
    <text evidence="4 10">Belongs to the histone H2A family.</text>
</comment>
<dbReference type="InterPro" id="IPR032458">
    <property type="entry name" value="Histone_H2A_CS"/>
</dbReference>
<dbReference type="InterPro" id="IPR002119">
    <property type="entry name" value="Histone_H2A"/>
</dbReference>
<dbReference type="PANTHER" id="PTHR23430">
    <property type="entry name" value="HISTONE H2A"/>
    <property type="match status" value="1"/>
</dbReference>
<dbReference type="PROSITE" id="PS00046">
    <property type="entry name" value="HISTONE_H2A"/>
    <property type="match status" value="1"/>
</dbReference>
<evidence type="ECO:0000256" key="7">
    <source>
        <dbReference type="ARBA" id="ARBA00023125"/>
    </source>
</evidence>
<evidence type="ECO:0000256" key="1">
    <source>
        <dbReference type="ARBA" id="ARBA00002001"/>
    </source>
</evidence>
<dbReference type="SMART" id="SM00414">
    <property type="entry name" value="H2A"/>
    <property type="match status" value="1"/>
</dbReference>
<dbReference type="PRINTS" id="PR00620">
    <property type="entry name" value="HISTONEH2A"/>
</dbReference>
<dbReference type="GO" id="GO:0005634">
    <property type="term" value="C:nucleus"/>
    <property type="evidence" value="ECO:0007669"/>
    <property type="project" value="UniProtKB-SubCell"/>
</dbReference>